<sequence length="362" mass="41847">MAQVPARNPKYSAADLWPPGSKDRDFPPAAFFPVYVGNFLCQQRAELVARVQQYFASKGLLARMVFVRSAQNDPFQSYQDKTKLYDCLVYLTRQRDAQDAVKYLHRDKYYGHRLNVFPGRKRLYFESDKAVTVRQLAGVAKDSPLESFETELEKITAQRVVCSARNSKEHVLVDFGDAEKLQQALKVANKDTTFLFRISTDVCRQRFVEQDVRGKIKRNKGLRLLPNFTLQRALYEGKSIDDHGALLYEPSPRAGSNLDYVQEAMGKIRELADERRLSVAFHVSMFPDLDEELTAVVETARGNLNAESFLRTYRAPWRVKQKQLTLLEQQHVELHHDGMEYLRRIVEGINYEQIRLLEASFK</sequence>
<reference evidence="1" key="1">
    <citation type="submission" date="2021-05" db="EMBL/GenBank/DDBJ databases">
        <authorList>
            <person name="Alioto T."/>
            <person name="Alioto T."/>
            <person name="Gomez Garrido J."/>
        </authorList>
    </citation>
    <scope>NUCLEOTIDE SEQUENCE</scope>
</reference>
<organism evidence="1">
    <name type="scientific">Culex pipiens</name>
    <name type="common">House mosquito</name>
    <dbReference type="NCBI Taxonomy" id="7175"/>
    <lineage>
        <taxon>Eukaryota</taxon>
        <taxon>Metazoa</taxon>
        <taxon>Ecdysozoa</taxon>
        <taxon>Arthropoda</taxon>
        <taxon>Hexapoda</taxon>
        <taxon>Insecta</taxon>
        <taxon>Pterygota</taxon>
        <taxon>Neoptera</taxon>
        <taxon>Endopterygota</taxon>
        <taxon>Diptera</taxon>
        <taxon>Nematocera</taxon>
        <taxon>Culicoidea</taxon>
        <taxon>Culicidae</taxon>
        <taxon>Culicinae</taxon>
        <taxon>Culicini</taxon>
        <taxon>Culex</taxon>
        <taxon>Culex</taxon>
    </lineage>
</organism>
<name>A0A8D8G5Z0_CULPI</name>
<accession>A0A8D8G5Z0</accession>
<dbReference type="EMBL" id="HBUE01129551">
    <property type="protein sequence ID" value="CAG6495705.1"/>
    <property type="molecule type" value="Transcribed_RNA"/>
</dbReference>
<protein>
    <submittedName>
        <fullName evidence="1">(northern house mosquito) hypothetical protein</fullName>
    </submittedName>
</protein>
<evidence type="ECO:0000313" key="1">
    <source>
        <dbReference type="EMBL" id="CAG6495705.1"/>
    </source>
</evidence>
<dbReference type="AlphaFoldDB" id="A0A8D8G5Z0"/>
<proteinExistence type="predicted"/>